<dbReference type="HOGENOM" id="CLU_375985_0_0_1"/>
<protein>
    <submittedName>
        <fullName evidence="2">Uncharacterized protein</fullName>
    </submittedName>
</protein>
<dbReference type="AlphaFoldDB" id="A0A0D2IPY4"/>
<evidence type="ECO:0000313" key="3">
    <source>
        <dbReference type="Proteomes" id="UP000053617"/>
    </source>
</evidence>
<feature type="compositionally biased region" description="Basic and acidic residues" evidence="1">
    <location>
        <begin position="457"/>
        <end position="486"/>
    </location>
</feature>
<dbReference type="OrthoDB" id="5339076at2759"/>
<feature type="region of interest" description="Disordered" evidence="1">
    <location>
        <begin position="441"/>
        <end position="514"/>
    </location>
</feature>
<dbReference type="EMBL" id="KN847476">
    <property type="protein sequence ID" value="KIX07944.1"/>
    <property type="molecule type" value="Genomic_DNA"/>
</dbReference>
<organism evidence="2 3">
    <name type="scientific">Rhinocladiella mackenziei CBS 650.93</name>
    <dbReference type="NCBI Taxonomy" id="1442369"/>
    <lineage>
        <taxon>Eukaryota</taxon>
        <taxon>Fungi</taxon>
        <taxon>Dikarya</taxon>
        <taxon>Ascomycota</taxon>
        <taxon>Pezizomycotina</taxon>
        <taxon>Eurotiomycetes</taxon>
        <taxon>Chaetothyriomycetidae</taxon>
        <taxon>Chaetothyriales</taxon>
        <taxon>Herpotrichiellaceae</taxon>
        <taxon>Rhinocladiella</taxon>
    </lineage>
</organism>
<feature type="compositionally biased region" description="Polar residues" evidence="1">
    <location>
        <begin position="692"/>
        <end position="722"/>
    </location>
</feature>
<dbReference type="RefSeq" id="XP_013275080.1">
    <property type="nucleotide sequence ID" value="XM_013419626.1"/>
</dbReference>
<feature type="region of interest" description="Disordered" evidence="1">
    <location>
        <begin position="79"/>
        <end position="99"/>
    </location>
</feature>
<dbReference type="InterPro" id="IPR018822">
    <property type="entry name" value="UPF0646"/>
</dbReference>
<sequence>MSAIPSLSLQDMDASHLDDKMDVASSPFRPPDDFDVDLDSVRDPSVIESLHDDMVDDPEEPADAGNDLMQDQIDENLPDDFMIDEPISSAPTRQTDVDYNMDTFIDGTQADEDEDILYEEEDVEPTIQQGEDTVEVVPDGEQHNYQQDETEVILADFEEQPVPPDETNPAPIEEEVGPTEQIPSTVEGIEKPKESFDMAPISAGETLDQGVEQRAGQGDLEHGPIDQGQVARQDYPSLDDDQTEQAETTDHLLEPQDTDQLQGDDQQIVGTEMSIPHDTVESAEYSQHEDTEPVGSAHDASSQTVHPVTLVYLEEEMSLFPPMVGDGSNIYFLQDSSLAFEPLDKLLAACREILAGTLDHHDELVLDIPGLGLHICEDSKYAAQITLSQILDVYLHLCHNDQGHDVQPLYCHLSSRVSLASQYAYLSSAGVEGKTFSEIAAGHLDTPGPEGDQNDAADYHRQPEETRQESPVEHHQAVEENSKEEPTVSQPENEDDTEIAAGPQDLSNNETTTEEIGQSADYLAIEASPNGYTAELDRSETLPAEGEPEQTAPDENGHVSNNGHDQTEDQIDDFGAHSLEQEQYPEDLDHQHVEGHENETSSSHTVEADAADTGTRELEDDELEVDEGPDFVDQSNGLADGLLGPDEGSPQPDVNPESYSDEELFAPGENEKDLSEDASNAIQDEAQVATLPDTSEQDSSQNDDWVSSSNIPQSGSTQSQPASAADLQPVSVESPPVTPSKRKQAKRKAEDDDELYLLDFDTPEPKRRRPS</sequence>
<evidence type="ECO:0000313" key="2">
    <source>
        <dbReference type="EMBL" id="KIX07944.1"/>
    </source>
</evidence>
<keyword evidence="3" id="KW-1185">Reference proteome</keyword>
<evidence type="ECO:0000256" key="1">
    <source>
        <dbReference type="SAM" id="MobiDB-lite"/>
    </source>
</evidence>
<proteinExistence type="predicted"/>
<feature type="region of interest" description="Disordered" evidence="1">
    <location>
        <begin position="280"/>
        <end position="301"/>
    </location>
</feature>
<dbReference type="Proteomes" id="UP000053617">
    <property type="component" value="Unassembled WGS sequence"/>
</dbReference>
<feature type="compositionally biased region" description="Polar residues" evidence="1">
    <location>
        <begin position="505"/>
        <end position="514"/>
    </location>
</feature>
<reference evidence="2 3" key="1">
    <citation type="submission" date="2015-01" db="EMBL/GenBank/DDBJ databases">
        <title>The Genome Sequence of Rhinocladiella mackenzie CBS 650.93.</title>
        <authorList>
            <consortium name="The Broad Institute Genomics Platform"/>
            <person name="Cuomo C."/>
            <person name="de Hoog S."/>
            <person name="Gorbushina A."/>
            <person name="Stielow B."/>
            <person name="Teixiera M."/>
            <person name="Abouelleil A."/>
            <person name="Chapman S.B."/>
            <person name="Priest M."/>
            <person name="Young S.K."/>
            <person name="Wortman J."/>
            <person name="Nusbaum C."/>
            <person name="Birren B."/>
        </authorList>
    </citation>
    <scope>NUCLEOTIDE SEQUENCE [LARGE SCALE GENOMIC DNA]</scope>
    <source>
        <strain evidence="2 3">CBS 650.93</strain>
    </source>
</reference>
<dbReference type="Pfam" id="PF10336">
    <property type="entry name" value="DUF2420"/>
    <property type="match status" value="1"/>
</dbReference>
<feature type="compositionally biased region" description="Acidic residues" evidence="1">
    <location>
        <begin position="618"/>
        <end position="630"/>
    </location>
</feature>
<gene>
    <name evidence="2" type="ORF">Z518_02598</name>
</gene>
<feature type="region of interest" description="Disordered" evidence="1">
    <location>
        <begin position="526"/>
        <end position="771"/>
    </location>
</feature>
<dbReference type="GeneID" id="25290669"/>
<dbReference type="VEuPathDB" id="FungiDB:Z518_02598"/>
<feature type="region of interest" description="Disordered" evidence="1">
    <location>
        <begin position="159"/>
        <end position="227"/>
    </location>
</feature>
<accession>A0A0D2IPY4</accession>
<name>A0A0D2IPY4_9EURO</name>
<feature type="compositionally biased region" description="Basic and acidic residues" evidence="1">
    <location>
        <begin position="587"/>
        <end position="599"/>
    </location>
</feature>
<dbReference type="STRING" id="1442369.A0A0D2IPY4"/>
<feature type="region of interest" description="Disordered" evidence="1">
    <location>
        <begin position="18"/>
        <end position="66"/>
    </location>
</feature>